<evidence type="ECO:0000313" key="2">
    <source>
        <dbReference type="Proteomes" id="UP001153332"/>
    </source>
</evidence>
<dbReference type="EMBL" id="JAPUUL010000201">
    <property type="protein sequence ID" value="KAJ8131955.1"/>
    <property type="molecule type" value="Genomic_DNA"/>
</dbReference>
<keyword evidence="2" id="KW-1185">Reference proteome</keyword>
<reference evidence="1" key="1">
    <citation type="submission" date="2022-12" db="EMBL/GenBank/DDBJ databases">
        <title>Genome Sequence of Lasiodiplodia mahajangana.</title>
        <authorList>
            <person name="Buettner E."/>
        </authorList>
    </citation>
    <scope>NUCLEOTIDE SEQUENCE</scope>
    <source>
        <strain evidence="1">VT137</strain>
    </source>
</reference>
<sequence length="2403" mass="274316">MSSEVSSRAEAKTLVESIARSHGYLGENILGLMTPDVRQTVEASLMEKSEVGDAVNALMKNFEVGDSHFVFELLRNADDNHFTKARDRKENPFVTFKIAPSYLIMDCNEDGFTPEDLRAICAVGKSSKVNRPRYFGDEGLGFKSVFAVAYKVHIQSGYYSFSFNHRRGQSGMGMVSPTWEEPEDKPPPSITRIKLFLHSETPQATGYPFMKQFERLQETQLLFLRNLERISVYQVHNGSMLIPLKRYSLRRESERLMSISSNQSGVTNEEKVYAVVKWPVRDLPRDKNRIYPEIERIARKDSSSSEVVLAFPILAAILDTQQVFTFSPIGDMGFKFLIQADFVLQPNSLSIDTTSSKNQALLDPITTAFVHTMELFREVESPNFKWMEYLPQKDDHSWDGYWKSLYERIKAKITITPLISPLNEIKFLYKVKEMRRLVSQATDNNGDPIFGDEFPIMYPSKQYMNSDLDRLTEYGLEWMSPLDIVALASNDLWKQQSRMKSATTSEQWHTAAAQCLSFAFENGGDSVKNLIRNMELIPLANGEWIKATSATTPLSFASTSGIEIPQDLPLTFIDPSATKNAARAALFGLLGAQEPLVPYIRQLIFNKHPVVTDENPFTASVALQSTLLQHLVFLYLSHEKDTADTEAYERIEVLTEAGTLRQPLSIDVYMPDTHQYSTKQLLKSTTNAQSPEVTFLSNIYISQQEDRAWTEWLQTSLGIRTQPRLIHEGEPTDIFCYILEHRNNELIGVLRHYWPEINKAIEQSKPLRDKISGSFVACANGLVQLDHTYLPFPDILETCSRFLDDTMSFPFLDLSNTPYPNTLPAWDFLPDWFRVGDTVNLMFSLDMLVCIRECDMLGKYGKSIPKKAFEIYELLYGQWGQNRYGEKTDQYLRSAFDGLAIILLPIEGKACDRWKTNAECRWDGPVNMKSFYGLQSYYTPIFEKSTLMGGIMPFMRDVLGVQGLSSEEIVNELALQRKETNPDEDLIRKLYACLADVILTIPEGDLLSLQVDLSLGYPDMEMLFVHMLGVPEMTLEVSYEELQKMGASDSATVAEMKAALWQFNSLLPNAQNKPDPRLILESRVFPVKFPDGSVQLLSANASYNFAVIDQKPLWEKFRGLAKFLDFDLNEVNRFRPFLRWSGLVAFYLSENIDHSNPQIKASDETPQELQLSIKSRAYGLCRIAKHFESPRAADPKSLIEALKTFKVTEASSIKSDINLFQDDRELQIEQHESDLYFEFDPDSDNELNVFVPRDAHRRDICFRYDLPHALFKWMMYDTATETGMDTADQRQPARGLIANILNAEPSSVESILDREGIVELDFSADSQPSSDSNHEEDVPVIPNPVQSNSNATGIEPRVPLDLTVPRGAEHLLSELDDSQPSSSGSSPIPFRQPDVPSPLLLLGTPPEPTTPSQPRTSEIPRRVSTPTSPTYVALLDFVIRAARVVSLPHRGYDMSAMKKSLLEIENDGTVVRYFKDAPKSSTEFKKMIGAAGELFMHDIAERNGRDKEGHEAVYVIFRVFYLGSTAMSCELYFEPHLLERSGALIFAKMDPWSALSCAAAVLQFVDFSAKLVGSAYEIYTSESDALQENIQLEKVTTQLHQLSERIEASLVYQDYDIVSQDVKAIVDLAHRIQALAKELVQTLNSLKVDRTTRFQSWEAFRKAFRASFKADQISSLQSRLDSLRSELSLHLTFMIMNRQSFVFKSVTELQHTCQLMRIANAEQISNLHHDLAKRIKKEGLELRSILEASRPSSVSAPPAVPLTQDQIIEHSETIRGLSLLVTETARTSKLTKILESLRFEEMPHRHWQIRDNYTDTYAWIFDDDISTFADWLTNLDGLFWISGKAGSGKSTLMKYLADSSRTRKSLKRWAAGKRLYTASFYFWNAGNSMQKSQQGLLQSLLFQVLSICPEVAEQVCPERWKNAEANDIQSLQPHPWSKDEIVDCLEHVFTLTAESSRFCFFIDGLDEYQGDDHYTVIKLIDRLQASKSAKFCVSSRPWNVFRLHYGDGKTSTLTLEEKTRSDMAKYIRGTLELDARFLQLKAREPEADGLAREVSEKANGVFLWVFLVVRELLHGLNELDDLATLQRRLRALPVDLELYFQHMLDQLDRFYQEKTAMALLVAVTARSSPPADVVYGIENGIEWSQLSRMAEIQAIDHPQRENLRLRVEYLLNKWCRDLLGISKHSDYDRVEFLHRTVRDFLCSETIWRLLEKRAGRTFNPRLLLCRAFLAQILYHVYISQDRNTSSKPSHNVRHVVLQIMYYAVECERYDGNSPVHELEELDRLGTRLYSKKWTTEIWIDPPIDDFLAVAVACDLKLYVQLTLQQQPKKLFTKQSAMPLIHWTSVNGLNEFPSLPDQHVGMVKMLREQAVEYDKNYVPKKHKLKRLFGSSKRLSAQEEFQRSI</sequence>
<accession>A0ACC2JWV4</accession>
<proteinExistence type="predicted"/>
<organism evidence="1 2">
    <name type="scientific">Lasiodiplodia mahajangana</name>
    <dbReference type="NCBI Taxonomy" id="1108764"/>
    <lineage>
        <taxon>Eukaryota</taxon>
        <taxon>Fungi</taxon>
        <taxon>Dikarya</taxon>
        <taxon>Ascomycota</taxon>
        <taxon>Pezizomycotina</taxon>
        <taxon>Dothideomycetes</taxon>
        <taxon>Dothideomycetes incertae sedis</taxon>
        <taxon>Botryosphaeriales</taxon>
        <taxon>Botryosphaeriaceae</taxon>
        <taxon>Lasiodiplodia</taxon>
    </lineage>
</organism>
<protein>
    <submittedName>
        <fullName evidence="1">Uncharacterized protein</fullName>
    </submittedName>
</protein>
<comment type="caution">
    <text evidence="1">The sequence shown here is derived from an EMBL/GenBank/DDBJ whole genome shotgun (WGS) entry which is preliminary data.</text>
</comment>
<evidence type="ECO:0000313" key="1">
    <source>
        <dbReference type="EMBL" id="KAJ8131955.1"/>
    </source>
</evidence>
<name>A0ACC2JWV4_9PEZI</name>
<gene>
    <name evidence="1" type="ORF">O1611_g1669</name>
</gene>
<dbReference type="Proteomes" id="UP001153332">
    <property type="component" value="Unassembled WGS sequence"/>
</dbReference>